<keyword evidence="4" id="KW-0560">Oxidoreductase</keyword>
<keyword evidence="2" id="KW-0285">Flavoprotein</keyword>
<keyword evidence="3" id="KW-0274">FAD</keyword>
<proteinExistence type="predicted"/>
<dbReference type="EMBL" id="CAADHB010000033">
    <property type="protein sequence ID" value="VFK79032.1"/>
    <property type="molecule type" value="Genomic_DNA"/>
</dbReference>
<dbReference type="GO" id="GO:0050660">
    <property type="term" value="F:flavin adenine dinucleotide binding"/>
    <property type="evidence" value="ECO:0007669"/>
    <property type="project" value="InterPro"/>
</dbReference>
<dbReference type="InterPro" id="IPR006076">
    <property type="entry name" value="FAD-dep_OxRdtase"/>
</dbReference>
<organism evidence="6">
    <name type="scientific">Candidatus Kentrum sp. SD</name>
    <dbReference type="NCBI Taxonomy" id="2126332"/>
    <lineage>
        <taxon>Bacteria</taxon>
        <taxon>Pseudomonadati</taxon>
        <taxon>Pseudomonadota</taxon>
        <taxon>Gammaproteobacteria</taxon>
        <taxon>Candidatus Kentrum</taxon>
    </lineage>
</organism>
<evidence type="ECO:0000256" key="3">
    <source>
        <dbReference type="ARBA" id="ARBA00022827"/>
    </source>
</evidence>
<dbReference type="Gene3D" id="3.30.9.10">
    <property type="entry name" value="D-Amino Acid Oxidase, subunit A, domain 2"/>
    <property type="match status" value="1"/>
</dbReference>
<dbReference type="AlphaFoldDB" id="A0A451BL57"/>
<dbReference type="PANTHER" id="PTHR10961:SF7">
    <property type="entry name" value="FAD DEPENDENT OXIDOREDUCTASE DOMAIN-CONTAINING PROTEIN"/>
    <property type="match status" value="1"/>
</dbReference>
<dbReference type="SUPFAM" id="SSF51905">
    <property type="entry name" value="FAD/NAD(P)-binding domain"/>
    <property type="match status" value="1"/>
</dbReference>
<evidence type="ECO:0000256" key="2">
    <source>
        <dbReference type="ARBA" id="ARBA00022630"/>
    </source>
</evidence>
<comment type="cofactor">
    <cofactor evidence="1">
        <name>FAD</name>
        <dbReference type="ChEBI" id="CHEBI:57692"/>
    </cofactor>
</comment>
<gene>
    <name evidence="6" type="ORF">BECKSD772D_GA0070982_103314</name>
</gene>
<evidence type="ECO:0000313" key="6">
    <source>
        <dbReference type="EMBL" id="VFK79032.1"/>
    </source>
</evidence>
<dbReference type="Gene3D" id="3.50.50.60">
    <property type="entry name" value="FAD/NAD(P)-binding domain"/>
    <property type="match status" value="1"/>
</dbReference>
<dbReference type="InterPro" id="IPR045170">
    <property type="entry name" value="MTOX"/>
</dbReference>
<sequence>MSDYDVIIVGGGPMGLASAYNCAKAGKSVLVLERFNYFNQSGSSNDLARMFRTMYTEDFMADLAYKSMGVWRELEKDAGQELIWMSGLLNFGDPNYQSGPEGNLMAPIKNMERLGLPYEILSADQIMRRYPFKGLPDTFQGIFAPDNGCIDIPLFLRTLYKLAQSYGAKLLSRSKVMDMKVEASSVTIVFDNGEPVTVTAGKCIITCGAYTNDVVNKIGINMKLEIWEMVYGYYATDPGPNSTLFPSMWFQFLDPTDSDPALSNLFYGFPTVPWGLPNLARIAVDNAVNVITDPAERKITPAANDLRITADFVGKHCVGIDSRPNYCGTCLQTNVSDNGYVLDFLPPSVGAGHENVALFTAGWGMKLAPLIGKILSQLVLDGTTPYDISHFKITRPCILSKGNE</sequence>
<dbReference type="GO" id="GO:0008115">
    <property type="term" value="F:sarcosine oxidase activity"/>
    <property type="evidence" value="ECO:0007669"/>
    <property type="project" value="TreeGrafter"/>
</dbReference>
<evidence type="ECO:0000259" key="5">
    <source>
        <dbReference type="Pfam" id="PF01266"/>
    </source>
</evidence>
<evidence type="ECO:0000256" key="1">
    <source>
        <dbReference type="ARBA" id="ARBA00001974"/>
    </source>
</evidence>
<evidence type="ECO:0000256" key="4">
    <source>
        <dbReference type="ARBA" id="ARBA00023002"/>
    </source>
</evidence>
<name>A0A451BL57_9GAMM</name>
<dbReference type="Pfam" id="PF01266">
    <property type="entry name" value="DAO"/>
    <property type="match status" value="1"/>
</dbReference>
<reference evidence="6" key="1">
    <citation type="submission" date="2019-02" db="EMBL/GenBank/DDBJ databases">
        <authorList>
            <person name="Gruber-Vodicka R. H."/>
            <person name="Seah K. B. B."/>
        </authorList>
    </citation>
    <scope>NUCLEOTIDE SEQUENCE</scope>
    <source>
        <strain evidence="6">BECK_S127</strain>
    </source>
</reference>
<dbReference type="InterPro" id="IPR036188">
    <property type="entry name" value="FAD/NAD-bd_sf"/>
</dbReference>
<feature type="domain" description="FAD dependent oxidoreductase" evidence="5">
    <location>
        <begin position="5"/>
        <end position="378"/>
    </location>
</feature>
<accession>A0A451BL57</accession>
<dbReference type="PANTHER" id="PTHR10961">
    <property type="entry name" value="PEROXISOMAL SARCOSINE OXIDASE"/>
    <property type="match status" value="1"/>
</dbReference>
<protein>
    <submittedName>
        <fullName evidence="6">Sarcosine oxidase, monomeric form</fullName>
    </submittedName>
</protein>